<accession>C5EBY7</accession>
<dbReference type="HOGENOM" id="CLU_2876818_0_0_11"/>
<protein>
    <submittedName>
        <fullName evidence="1">Uncharacterized protein</fullName>
    </submittedName>
</protein>
<dbReference type="EMBL" id="DS990241">
    <property type="protein sequence ID" value="EEQ55531.1"/>
    <property type="molecule type" value="Genomic_DNA"/>
</dbReference>
<name>C5EBY7_BIFLI</name>
<organism evidence="1">
    <name type="scientific">Bifidobacterium longum subsp. infantis CCUG 52486</name>
    <dbReference type="NCBI Taxonomy" id="537937"/>
    <lineage>
        <taxon>Bacteria</taxon>
        <taxon>Bacillati</taxon>
        <taxon>Actinomycetota</taxon>
        <taxon>Actinomycetes</taxon>
        <taxon>Bifidobacteriales</taxon>
        <taxon>Bifidobacteriaceae</taxon>
        <taxon>Bifidobacterium</taxon>
    </lineage>
</organism>
<dbReference type="AlphaFoldDB" id="C5EBY7"/>
<gene>
    <name evidence="1" type="ORF">BLIG_01269</name>
</gene>
<reference evidence="1" key="1">
    <citation type="submission" date="2008-08" db="EMBL/GenBank/DDBJ databases">
        <title>Annotation of Bifidobacterium longum subsp. infantis CCUG 52486.</title>
        <authorList>
            <consortium name="The Broad Institute Genome Sequencing Platform"/>
            <person name="Gougoulias C."/>
            <person name="Tuohy K.M."/>
            <person name="Gibson G.R."/>
            <person name="Ward D."/>
            <person name="Mehta T."/>
            <person name="Young S."/>
            <person name="Jaffe D."/>
            <person name="Gnerre S."/>
            <person name="Berlin A."/>
            <person name="Heiman D."/>
            <person name="Hepburn T."/>
            <person name="Shea T."/>
            <person name="Sykes S."/>
            <person name="Alvarado L."/>
            <person name="Kodira C."/>
            <person name="Borodovsky M."/>
            <person name="Lander E."/>
            <person name="Galagan J."/>
            <person name="Nusbaum C."/>
            <person name="Birren B."/>
        </authorList>
    </citation>
    <scope>NUCLEOTIDE SEQUENCE [LARGE SCALE GENOMIC DNA]</scope>
    <source>
        <strain evidence="1">CCUG 52486</strain>
    </source>
</reference>
<dbReference type="Proteomes" id="UP000005084">
    <property type="component" value="Unassembled WGS sequence"/>
</dbReference>
<sequence>MPSQLFRVSHKSPVSKESTCFSHDGVRLVTPRIATVFIRIVYYMPHIANPRLDRGDALDWGQR</sequence>
<proteinExistence type="predicted"/>
<evidence type="ECO:0000313" key="1">
    <source>
        <dbReference type="EMBL" id="EEQ55531.1"/>
    </source>
</evidence>